<dbReference type="PANTHER" id="PTHR43179:SF7">
    <property type="entry name" value="RHAMNOSYLTRANSFERASE WBBL"/>
    <property type="match status" value="1"/>
</dbReference>
<dbReference type="Proteomes" id="UP000077134">
    <property type="component" value="Unassembled WGS sequence"/>
</dbReference>
<evidence type="ECO:0000313" key="3">
    <source>
        <dbReference type="Proteomes" id="UP000077134"/>
    </source>
</evidence>
<evidence type="ECO:0000259" key="1">
    <source>
        <dbReference type="Pfam" id="PF00535"/>
    </source>
</evidence>
<feature type="domain" description="Glycosyltransferase 2-like" evidence="1">
    <location>
        <begin position="6"/>
        <end position="172"/>
    </location>
</feature>
<evidence type="ECO:0000313" key="2">
    <source>
        <dbReference type="EMBL" id="OAB77713.1"/>
    </source>
</evidence>
<dbReference type="Pfam" id="PF00535">
    <property type="entry name" value="Glycos_transf_2"/>
    <property type="match status" value="1"/>
</dbReference>
<dbReference type="OrthoDB" id="8936324at2"/>
<comment type="caution">
    <text evidence="2">The sequence shown here is derived from an EMBL/GenBank/DDBJ whole genome shotgun (WGS) entry which is preliminary data.</text>
</comment>
<accession>A0A167GME3</accession>
<protein>
    <recommendedName>
        <fullName evidence="1">Glycosyltransferase 2-like domain-containing protein</fullName>
    </recommendedName>
</protein>
<dbReference type="CDD" id="cd04186">
    <property type="entry name" value="GT_2_like_c"/>
    <property type="match status" value="1"/>
</dbReference>
<dbReference type="Gene3D" id="3.90.550.10">
    <property type="entry name" value="Spore Coat Polysaccharide Biosynthesis Protein SpsA, Chain A"/>
    <property type="match status" value="1"/>
</dbReference>
<dbReference type="KEGG" id="pcx:LPB68_08445"/>
<name>A0A167GME3_9BACL</name>
<organism evidence="2 3">
    <name type="scientific">Paenibacillus crassostreae</name>
    <dbReference type="NCBI Taxonomy" id="1763538"/>
    <lineage>
        <taxon>Bacteria</taxon>
        <taxon>Bacillati</taxon>
        <taxon>Bacillota</taxon>
        <taxon>Bacilli</taxon>
        <taxon>Bacillales</taxon>
        <taxon>Paenibacillaceae</taxon>
        <taxon>Paenibacillus</taxon>
    </lineage>
</organism>
<gene>
    <name evidence="2" type="ORF">PNBC_01525</name>
</gene>
<dbReference type="RefSeq" id="WP_068654546.1">
    <property type="nucleotide sequence ID" value="NZ_CP017770.1"/>
</dbReference>
<dbReference type="STRING" id="1763538.LPB68_08445"/>
<dbReference type="InterPro" id="IPR029044">
    <property type="entry name" value="Nucleotide-diphossugar_trans"/>
</dbReference>
<dbReference type="EMBL" id="LSFN01000002">
    <property type="protein sequence ID" value="OAB77713.1"/>
    <property type="molecule type" value="Genomic_DNA"/>
</dbReference>
<keyword evidence="3" id="KW-1185">Reference proteome</keyword>
<proteinExistence type="predicted"/>
<dbReference type="InterPro" id="IPR001173">
    <property type="entry name" value="Glyco_trans_2-like"/>
</dbReference>
<dbReference type="SUPFAM" id="SSF53448">
    <property type="entry name" value="Nucleotide-diphospho-sugar transferases"/>
    <property type="match status" value="1"/>
</dbReference>
<dbReference type="AlphaFoldDB" id="A0A167GME3"/>
<dbReference type="PANTHER" id="PTHR43179">
    <property type="entry name" value="RHAMNOSYLTRANSFERASE WBBL"/>
    <property type="match status" value="1"/>
</dbReference>
<sequence length="417" mass="46861">MTHKTSIIILTHNQLPITQMCLSSIRCYTDEPYELIVVDNGSTDATVSYLKSQADVKSIFNNINLGFAKGCNQGIEVATGDTILFLNNDTIVTPNWLTAMLRVLYGDDDIGAVGPVTNYASGQQKIAVGYDDLTGLNAFAHEHGTRHAGYSFDVRRIIGFCMLFKRKIIEEVGGFDERYGLGNYEDDDMCLRVLNRGYRLRVVYDSYIHHFGHMTTKILQNANLGGLLVINREKAREKWGQDIHSLIYKDPVAITLVLPIDEHTVDHVKVILPQIQQMAEEIIVLDRGADASVLAKVLELTSKVVKSGTDTPEVWWSRIVTESTKKFLFWMNPAEHMSADERRKLSGIKLSLHDQVDAVSIQLQLEGGEPTTGGESSIVRRNRIVRRDAAFQWDDLNDEFLLESEGHVESSDILITY</sequence>
<reference evidence="2 3" key="1">
    <citation type="submission" date="2016-02" db="EMBL/GenBank/DDBJ databases">
        <title>Paenibacillus sp. LPB0068, isolated from Crassostrea gigas.</title>
        <authorList>
            <person name="Shin S.-K."/>
            <person name="Yi H."/>
        </authorList>
    </citation>
    <scope>NUCLEOTIDE SEQUENCE [LARGE SCALE GENOMIC DNA]</scope>
    <source>
        <strain evidence="2 3">LPB0068</strain>
    </source>
</reference>